<evidence type="ECO:0008006" key="4">
    <source>
        <dbReference type="Google" id="ProtNLM"/>
    </source>
</evidence>
<keyword evidence="1" id="KW-1133">Transmembrane helix</keyword>
<keyword evidence="3" id="KW-1185">Reference proteome</keyword>
<evidence type="ECO:0000313" key="3">
    <source>
        <dbReference type="Proteomes" id="UP000692954"/>
    </source>
</evidence>
<keyword evidence="1" id="KW-0812">Transmembrane</keyword>
<protein>
    <recommendedName>
        <fullName evidence="4">Transmembrane protein</fullName>
    </recommendedName>
</protein>
<feature type="transmembrane region" description="Helical" evidence="1">
    <location>
        <begin position="943"/>
        <end position="961"/>
    </location>
</feature>
<sequence>MNEKGLMFYDFECILKYFNHYLLFVQMRRLFLFINLYITMELLICKDEMGLTLQIDKSVQIPEYNCTLNVSNEKLMNMTSLGGQLIVIGTELLLTQTVTLVGFKVVEFQNITIDTLTDSINIIGQALLQNVTLIRNYQIKSTKMKIHGCKIIGMTFQNRTVFQSPIDVDGLLISDCTFFRSQLSSQMTYLRNVIVDQVSFINSTLSPQTYLNIFTLNNSFLVQSILIETDISQQITIQNTYLTLSTAILAKGALYTTILNVTLSQSILILLSSENQIKLSTLNIHRVISDSQLIIAQSQYVSIYNSTITEIESKALFSLNSTNIFLQQITISSLVGSLLISPTNQTGVILNYFTIQNSSIRCLFQINGTLSLSKGQFNSLFGLLIYSQTITELNIDQVQFQQINKSTLINLKETSLTQLTNIIIQDCSSIYIAKLQTVISILIRNLTINNCNECNFLTLNASQADLNHIKVFQISNFLSPLIYAQETDINIKGMYLNTISHNNKDFITLQNCKKLIFNDLQFTDIDCPYCTGIFIITQSDQIEISKSIFKNTQLLSGFINIQDSINFVGNNNTFKNITANLGSAYVLSNVAIKIYGNQFIDLTSLEGGVIFLNQTSELSNYIQQNLYNNCSMKTSKQIFLITDQILEPDILTYVAGPVYLVLNNDTYLFDDLIKKKQIIHIKNYKSGQQLDLRIAILDSGQNRICHYKNSLEIQKNIFQFNQLQCQYEVQYWHYQQLPKNETIQMMLEFKSLKFYNDTFKLVVFLNLIQCEIGEEWENKSCLRCPIGSYSLDNFSPCQQCITQIEQCPGGSELIVKQGYWRANKSTDSIEYCQLSFGQCLGGSDEFTCSQGYNGALCNDCDYYGKHWNHSYTRSWGGSCTYCENDVFNIFKIIFSFSWILIALFISIRGSLRLIRAQLSAHYLRMMGIFFATRSNMVIDQTEILIKLFSSYFQLISIVQVIDFDFPTPIEIIAQAIGNPLSTLGYSIECFLLNSQLQIEIVYLRQIWNLFVSLLFVFSFVFIYSLIQLCKQKSMENSVKTILITCLIQVNFYFQGDIIEGLLQLMFCIKASGQYYIQAATSYMCYTEEYYLYLKILIIPTLILVGIVSPLFYIIKLFKNRTQLWTCQFRMPYGYLYVEYKDNYYYWEFVCFFIKSLFYLLETLLIQDIKLMFLFAILILLIYLELLNKHHPYIEKQYNFIDKISTQLAMVTLILSYSQDKNQYISLVYILSILCSVLNLLYCTYILSKIVREYLSSLKTQHIEIIVNLMIRYPCVKYCIKKPKNYHSKRKACYLWKKVRIYVMEFIEKLKLQKSNNNLNQDYQIQQSTLRPNTSSTNTSISLLNSMAPQLLKYIKHNKNNSRLSNEIESNSSKKNLDQNDFSSVVSAYIDPNNSVHSETPKLPKKSTVSSIFSYLVNNHGQVPL</sequence>
<dbReference type="Proteomes" id="UP000692954">
    <property type="component" value="Unassembled WGS sequence"/>
</dbReference>
<dbReference type="EMBL" id="CAJJDN010000027">
    <property type="protein sequence ID" value="CAD8071052.1"/>
    <property type="molecule type" value="Genomic_DNA"/>
</dbReference>
<evidence type="ECO:0000256" key="1">
    <source>
        <dbReference type="SAM" id="Phobius"/>
    </source>
</evidence>
<comment type="caution">
    <text evidence="2">The sequence shown here is derived from an EMBL/GenBank/DDBJ whole genome shotgun (WGS) entry which is preliminary data.</text>
</comment>
<evidence type="ECO:0000313" key="2">
    <source>
        <dbReference type="EMBL" id="CAD8071052.1"/>
    </source>
</evidence>
<gene>
    <name evidence="2" type="ORF">PSON_ATCC_30995.1.T0270304</name>
</gene>
<reference evidence="2" key="1">
    <citation type="submission" date="2021-01" db="EMBL/GenBank/DDBJ databases">
        <authorList>
            <consortium name="Genoscope - CEA"/>
            <person name="William W."/>
        </authorList>
    </citation>
    <scope>NUCLEOTIDE SEQUENCE</scope>
</reference>
<feature type="transmembrane region" description="Helical" evidence="1">
    <location>
        <begin position="1006"/>
        <end position="1026"/>
    </location>
</feature>
<feature type="transmembrane region" description="Helical" evidence="1">
    <location>
        <begin position="1089"/>
        <end position="1114"/>
    </location>
</feature>
<proteinExistence type="predicted"/>
<keyword evidence="1" id="KW-0472">Membrane</keyword>
<dbReference type="PANTHER" id="PTHR11319:SF35">
    <property type="entry name" value="OUTER MEMBRANE PROTEIN PMPC-RELATED"/>
    <property type="match status" value="1"/>
</dbReference>
<dbReference type="OrthoDB" id="294016at2759"/>
<feature type="transmembrane region" description="Helical" evidence="1">
    <location>
        <begin position="1143"/>
        <end position="1164"/>
    </location>
</feature>
<dbReference type="PANTHER" id="PTHR11319">
    <property type="entry name" value="G PROTEIN-COUPLED RECEPTOR-RELATED"/>
    <property type="match status" value="1"/>
</dbReference>
<feature type="transmembrane region" description="Helical" evidence="1">
    <location>
        <begin position="1223"/>
        <end position="1246"/>
    </location>
</feature>
<feature type="transmembrane region" description="Helical" evidence="1">
    <location>
        <begin position="1170"/>
        <end position="1187"/>
    </location>
</feature>
<organism evidence="2 3">
    <name type="scientific">Paramecium sonneborni</name>
    <dbReference type="NCBI Taxonomy" id="65129"/>
    <lineage>
        <taxon>Eukaryota</taxon>
        <taxon>Sar</taxon>
        <taxon>Alveolata</taxon>
        <taxon>Ciliophora</taxon>
        <taxon>Intramacronucleata</taxon>
        <taxon>Oligohymenophorea</taxon>
        <taxon>Peniculida</taxon>
        <taxon>Parameciidae</taxon>
        <taxon>Paramecium</taxon>
    </lineage>
</organism>
<accession>A0A8S1LXN5</accession>
<feature type="transmembrane region" description="Helical" evidence="1">
    <location>
        <begin position="889"/>
        <end position="907"/>
    </location>
</feature>
<name>A0A8S1LXN5_9CILI</name>